<protein>
    <submittedName>
        <fullName evidence="1">Uncharacterized protein</fullName>
    </submittedName>
</protein>
<dbReference type="Proteomes" id="UP000007346">
    <property type="component" value="Chromosome"/>
</dbReference>
<dbReference type="AlphaFoldDB" id="J9UWM0"/>
<organism evidence="1 2">
    <name type="scientific">Brachyspira pilosicoli B2904</name>
    <dbReference type="NCBI Taxonomy" id="1133568"/>
    <lineage>
        <taxon>Bacteria</taxon>
        <taxon>Pseudomonadati</taxon>
        <taxon>Spirochaetota</taxon>
        <taxon>Spirochaetia</taxon>
        <taxon>Brachyspirales</taxon>
        <taxon>Brachyspiraceae</taxon>
        <taxon>Brachyspira</taxon>
    </lineage>
</organism>
<evidence type="ECO:0000313" key="1">
    <source>
        <dbReference type="EMBL" id="AFR71318.1"/>
    </source>
</evidence>
<dbReference type="HOGENOM" id="CLU_2970345_0_0_12"/>
<dbReference type="PATRIC" id="fig|1133568.3.peg.1988"/>
<reference evidence="1 2" key="1">
    <citation type="journal article" date="2012" name="BMC Genomics">
        <title>Comparative genomics of Brachyspira pilosicoli strains: genome rearrangements, reductions and correlation of genetic compliment with phenotypic diversity.</title>
        <authorList>
            <person name="Mappley L.J."/>
            <person name="Black M.L."/>
            <person name="Abuoun M."/>
            <person name="Darby A.C."/>
            <person name="Woodward M.J."/>
            <person name="Parkhill J."/>
            <person name="Turner A.K."/>
            <person name="Bellgard M.I."/>
            <person name="La T."/>
            <person name="Phillips N.D."/>
            <person name="La Ragione R.M."/>
            <person name="Hampson D.J."/>
        </authorList>
    </citation>
    <scope>NUCLEOTIDE SEQUENCE [LARGE SCALE GENOMIC DNA]</scope>
    <source>
        <strain evidence="1">B2904</strain>
    </source>
</reference>
<name>J9UWM0_BRAPL</name>
<sequence>MSNTKYETQCINCFNRKAGSVFCNVLNKHIDLRDTKKCNFYNKLTAVKIKDVDYKPVI</sequence>
<dbReference type="EMBL" id="CP003490">
    <property type="protein sequence ID" value="AFR71318.1"/>
    <property type="molecule type" value="Genomic_DNA"/>
</dbReference>
<accession>J9UWM0</accession>
<evidence type="ECO:0000313" key="2">
    <source>
        <dbReference type="Proteomes" id="UP000007346"/>
    </source>
</evidence>
<gene>
    <name evidence="1" type="ORF">B2904_orf1989</name>
</gene>
<proteinExistence type="predicted"/>
<dbReference type="RefSeq" id="WP_014936458.1">
    <property type="nucleotide sequence ID" value="NC_018607.1"/>
</dbReference>
<dbReference type="KEGG" id="bpj:B2904_orf1989"/>